<dbReference type="AlphaFoldDB" id="A0A150MCP4"/>
<dbReference type="SUPFAM" id="SSF140415">
    <property type="entry name" value="YppE-like"/>
    <property type="match status" value="1"/>
</dbReference>
<name>A0A150MCP4_9BACI</name>
<dbReference type="OrthoDB" id="2361079at2"/>
<dbReference type="Pfam" id="PF08807">
    <property type="entry name" value="DUF1798"/>
    <property type="match status" value="1"/>
</dbReference>
<dbReference type="InterPro" id="IPR023351">
    <property type="entry name" value="YppE-like_sf"/>
</dbReference>
<gene>
    <name evidence="1" type="ORF">B4135_1307</name>
</gene>
<accession>A0A150MCP4</accession>
<proteinExistence type="predicted"/>
<dbReference type="STRING" id="301148.B4135_1307"/>
<evidence type="ECO:0000313" key="2">
    <source>
        <dbReference type="Proteomes" id="UP000075683"/>
    </source>
</evidence>
<dbReference type="EMBL" id="LQYT01000011">
    <property type="protein sequence ID" value="KYD22300.1"/>
    <property type="molecule type" value="Genomic_DNA"/>
</dbReference>
<dbReference type="RefSeq" id="WP_061568059.1">
    <property type="nucleotide sequence ID" value="NZ_LQYT01000011.1"/>
</dbReference>
<dbReference type="Gene3D" id="1.20.120.440">
    <property type="entry name" value="YppE-like"/>
    <property type="match status" value="1"/>
</dbReference>
<dbReference type="InterPro" id="IPR014913">
    <property type="entry name" value="YppE-like"/>
</dbReference>
<comment type="caution">
    <text evidence="1">The sequence shown here is derived from an EMBL/GenBank/DDBJ whole genome shotgun (WGS) entry which is preliminary data.</text>
</comment>
<reference evidence="1 2" key="1">
    <citation type="submission" date="2016-01" db="EMBL/GenBank/DDBJ databases">
        <title>Draft Genome Sequences of Seven Thermophilic Sporeformers Isolated from Foods.</title>
        <authorList>
            <person name="Berendsen E.M."/>
            <person name="Wells-Bennik M.H."/>
            <person name="Krawcyk A.O."/>
            <person name="De Jong A."/>
            <person name="Holsappel S."/>
            <person name="Eijlander R.T."/>
            <person name="Kuipers O.P."/>
        </authorList>
    </citation>
    <scope>NUCLEOTIDE SEQUENCE [LARGE SCALE GENOMIC DNA]</scope>
    <source>
        <strain evidence="1 2">B4135</strain>
    </source>
</reference>
<dbReference type="Proteomes" id="UP000075683">
    <property type="component" value="Unassembled WGS sequence"/>
</dbReference>
<sequence>MADIPKLAQLTKELLHYLKETDEIFQEVKRKGEKRDFYTEVKPYCDRLHGVVSRWKDLAAEWQREAKPKNIFPVQIENTAENFNTIAVQAFYPETSYKRFKHHASSIHYILEKMLAELEGDSADEKSPPSA</sequence>
<organism evidence="1 2">
    <name type="scientific">Caldibacillus debilis</name>
    <dbReference type="NCBI Taxonomy" id="301148"/>
    <lineage>
        <taxon>Bacteria</taxon>
        <taxon>Bacillati</taxon>
        <taxon>Bacillota</taxon>
        <taxon>Bacilli</taxon>
        <taxon>Bacillales</taxon>
        <taxon>Bacillaceae</taxon>
        <taxon>Caldibacillus</taxon>
    </lineage>
</organism>
<evidence type="ECO:0000313" key="1">
    <source>
        <dbReference type="EMBL" id="KYD22300.1"/>
    </source>
</evidence>
<evidence type="ECO:0008006" key="3">
    <source>
        <dbReference type="Google" id="ProtNLM"/>
    </source>
</evidence>
<protein>
    <recommendedName>
        <fullName evidence="3">DUF1798 domain-containing protein</fullName>
    </recommendedName>
</protein>